<gene>
    <name evidence="1" type="ORF">L485_11265</name>
</gene>
<dbReference type="EMBL" id="ATIB01000061">
    <property type="protein sequence ID" value="EQB01245.1"/>
    <property type="molecule type" value="Genomic_DNA"/>
</dbReference>
<comment type="caution">
    <text evidence="1">The sequence shown here is derived from an EMBL/GenBank/DDBJ whole genome shotgun (WGS) entry which is preliminary data.</text>
</comment>
<dbReference type="PATRIC" id="fig|1114964.8.peg.3717"/>
<proteinExistence type="predicted"/>
<evidence type="ECO:0000313" key="1">
    <source>
        <dbReference type="EMBL" id="EQB01245.1"/>
    </source>
</evidence>
<organism evidence="1 2">
    <name type="scientific">Sphingobium baderi LL03</name>
    <dbReference type="NCBI Taxonomy" id="1114964"/>
    <lineage>
        <taxon>Bacteria</taxon>
        <taxon>Pseudomonadati</taxon>
        <taxon>Pseudomonadota</taxon>
        <taxon>Alphaproteobacteria</taxon>
        <taxon>Sphingomonadales</taxon>
        <taxon>Sphingomonadaceae</taxon>
        <taxon>Sphingobium</taxon>
    </lineage>
</organism>
<dbReference type="AlphaFoldDB" id="T0HPK0"/>
<sequence length="46" mass="4954">MIATGVPRAARAARSASRILQGAETPLRPMGRIGKKSIYPLAYRSL</sequence>
<evidence type="ECO:0000313" key="2">
    <source>
        <dbReference type="Proteomes" id="UP000015524"/>
    </source>
</evidence>
<keyword evidence="2" id="KW-1185">Reference proteome</keyword>
<name>T0HPK0_9SPHN</name>
<reference evidence="1 2" key="1">
    <citation type="journal article" date="2013" name="Genome Announc.">
        <title>Draft Genome Sequence of a Hexachlorocyclohexane-Degrading Bacterium, Sphingobium baderi Strain LL03T.</title>
        <authorList>
            <person name="Kaur J."/>
            <person name="Verma H."/>
            <person name="Tripathi C."/>
            <person name="Khurana J.P."/>
            <person name="Lal R."/>
        </authorList>
    </citation>
    <scope>NUCLEOTIDE SEQUENCE [LARGE SCALE GENOMIC DNA]</scope>
    <source>
        <strain evidence="1 2">LL03</strain>
    </source>
</reference>
<dbReference type="Proteomes" id="UP000015524">
    <property type="component" value="Unassembled WGS sequence"/>
</dbReference>
<protein>
    <submittedName>
        <fullName evidence="1">Uncharacterized protein</fullName>
    </submittedName>
</protein>
<accession>T0HPK0</accession>